<accession>A0ABZ0HTY1</accession>
<proteinExistence type="predicted"/>
<evidence type="ECO:0000259" key="1">
    <source>
        <dbReference type="Pfam" id="PF02627"/>
    </source>
</evidence>
<feature type="domain" description="Carboxymuconolactone decarboxylase-like" evidence="1">
    <location>
        <begin position="24"/>
        <end position="105"/>
    </location>
</feature>
<dbReference type="RefSeq" id="WP_407339818.1">
    <property type="nucleotide sequence ID" value="NZ_CP136862.1"/>
</dbReference>
<dbReference type="InterPro" id="IPR004675">
    <property type="entry name" value="AhpD_core"/>
</dbReference>
<dbReference type="InterPro" id="IPR003779">
    <property type="entry name" value="CMD-like"/>
</dbReference>
<organism evidence="2 3">
    <name type="scientific">Methylocapsa polymorpha</name>
    <dbReference type="NCBI Taxonomy" id="3080828"/>
    <lineage>
        <taxon>Bacteria</taxon>
        <taxon>Pseudomonadati</taxon>
        <taxon>Pseudomonadota</taxon>
        <taxon>Alphaproteobacteria</taxon>
        <taxon>Hyphomicrobiales</taxon>
        <taxon>Beijerinckiaceae</taxon>
        <taxon>Methylocapsa</taxon>
    </lineage>
</organism>
<dbReference type="InterPro" id="IPR029032">
    <property type="entry name" value="AhpD-like"/>
</dbReference>
<protein>
    <submittedName>
        <fullName evidence="2">Carboxymuconolactone decarboxylase family protein</fullName>
    </submittedName>
</protein>
<dbReference type="NCBIfam" id="TIGR00778">
    <property type="entry name" value="ahpD_dom"/>
    <property type="match status" value="1"/>
</dbReference>
<dbReference type="Proteomes" id="UP001626536">
    <property type="component" value="Chromosome"/>
</dbReference>
<dbReference type="EMBL" id="CP136862">
    <property type="protein sequence ID" value="WOJ90371.1"/>
    <property type="molecule type" value="Genomic_DNA"/>
</dbReference>
<sequence length="119" mass="12354">MTTNWPELTTELSADLRTLRGGAPVVMKAFSAIAQAALAPKALDAKTKELLALGISVAVRCDDCIAFHIKAAVAQGATREEVLETLGMAIYMGAGPSVMYASHALGAFDQFAGAKDAAE</sequence>
<keyword evidence="3" id="KW-1185">Reference proteome</keyword>
<dbReference type="SUPFAM" id="SSF69118">
    <property type="entry name" value="AhpD-like"/>
    <property type="match status" value="1"/>
</dbReference>
<dbReference type="Pfam" id="PF02627">
    <property type="entry name" value="CMD"/>
    <property type="match status" value="1"/>
</dbReference>
<reference evidence="2 3" key="1">
    <citation type="submission" date="2023-10" db="EMBL/GenBank/DDBJ databases">
        <title>Novel methanotroph of the genus Methylocapsa from a subarctic wetland.</title>
        <authorList>
            <person name="Belova S.E."/>
            <person name="Oshkin I.Y."/>
            <person name="Miroshnikov K."/>
            <person name="Dedysh S.N."/>
        </authorList>
    </citation>
    <scope>NUCLEOTIDE SEQUENCE [LARGE SCALE GENOMIC DNA]</scope>
    <source>
        <strain evidence="2 3">RX1</strain>
    </source>
</reference>
<evidence type="ECO:0000313" key="3">
    <source>
        <dbReference type="Proteomes" id="UP001626536"/>
    </source>
</evidence>
<dbReference type="Gene3D" id="1.20.1290.10">
    <property type="entry name" value="AhpD-like"/>
    <property type="match status" value="1"/>
</dbReference>
<evidence type="ECO:0000313" key="2">
    <source>
        <dbReference type="EMBL" id="WOJ90371.1"/>
    </source>
</evidence>
<dbReference type="PANTHER" id="PTHR33930">
    <property type="entry name" value="ALKYL HYDROPEROXIDE REDUCTASE AHPD"/>
    <property type="match status" value="1"/>
</dbReference>
<name>A0ABZ0HTY1_9HYPH</name>
<gene>
    <name evidence="2" type="ORF">RZS28_03485</name>
</gene>
<dbReference type="PANTHER" id="PTHR33930:SF2">
    <property type="entry name" value="BLR3452 PROTEIN"/>
    <property type="match status" value="1"/>
</dbReference>